<dbReference type="AlphaFoldDB" id="A0A4C1VL24"/>
<feature type="region of interest" description="Disordered" evidence="1">
    <location>
        <begin position="166"/>
        <end position="209"/>
    </location>
</feature>
<evidence type="ECO:0000313" key="2">
    <source>
        <dbReference type="EMBL" id="GBP38564.1"/>
    </source>
</evidence>
<sequence>MCGTPKDDRLRRAFVHPALNRVGNFYYVAPLADKTVRRAVTGDKCRREPTARAGVVNSWNRSQIIAAFINKEMVSHRRPGHPRPFIQSNLQRSKLAAPELLDEAESRKNCGNSSPTVLWWGSWASVIRDVICKSDNQKTSLRKSKGRTIETEKVTVKGKRINVKLDPEKNKKREIRSRDPRPLAVTRLGPPSRASAADRPPSDTQKYGPFVMRRINSMKYRNCRSPAVSPVYFVS</sequence>
<name>A0A4C1VL24_EUMVA</name>
<feature type="compositionally biased region" description="Low complexity" evidence="1">
    <location>
        <begin position="190"/>
        <end position="203"/>
    </location>
</feature>
<proteinExistence type="predicted"/>
<protein>
    <submittedName>
        <fullName evidence="2">Uncharacterized protein</fullName>
    </submittedName>
</protein>
<organism evidence="2 3">
    <name type="scientific">Eumeta variegata</name>
    <name type="common">Bagworm moth</name>
    <name type="synonym">Eumeta japonica</name>
    <dbReference type="NCBI Taxonomy" id="151549"/>
    <lineage>
        <taxon>Eukaryota</taxon>
        <taxon>Metazoa</taxon>
        <taxon>Ecdysozoa</taxon>
        <taxon>Arthropoda</taxon>
        <taxon>Hexapoda</taxon>
        <taxon>Insecta</taxon>
        <taxon>Pterygota</taxon>
        <taxon>Neoptera</taxon>
        <taxon>Endopterygota</taxon>
        <taxon>Lepidoptera</taxon>
        <taxon>Glossata</taxon>
        <taxon>Ditrysia</taxon>
        <taxon>Tineoidea</taxon>
        <taxon>Psychidae</taxon>
        <taxon>Oiketicinae</taxon>
        <taxon>Eumeta</taxon>
    </lineage>
</organism>
<evidence type="ECO:0000256" key="1">
    <source>
        <dbReference type="SAM" id="MobiDB-lite"/>
    </source>
</evidence>
<dbReference type="EMBL" id="BGZK01000351">
    <property type="protein sequence ID" value="GBP38564.1"/>
    <property type="molecule type" value="Genomic_DNA"/>
</dbReference>
<accession>A0A4C1VL24</accession>
<reference evidence="2 3" key="1">
    <citation type="journal article" date="2019" name="Commun. Biol.">
        <title>The bagworm genome reveals a unique fibroin gene that provides high tensile strength.</title>
        <authorList>
            <person name="Kono N."/>
            <person name="Nakamura H."/>
            <person name="Ohtoshi R."/>
            <person name="Tomita M."/>
            <person name="Numata K."/>
            <person name="Arakawa K."/>
        </authorList>
    </citation>
    <scope>NUCLEOTIDE SEQUENCE [LARGE SCALE GENOMIC DNA]</scope>
</reference>
<gene>
    <name evidence="2" type="ORF">EVAR_96166_1</name>
</gene>
<evidence type="ECO:0000313" key="3">
    <source>
        <dbReference type="Proteomes" id="UP000299102"/>
    </source>
</evidence>
<keyword evidence="3" id="KW-1185">Reference proteome</keyword>
<comment type="caution">
    <text evidence="2">The sequence shown here is derived from an EMBL/GenBank/DDBJ whole genome shotgun (WGS) entry which is preliminary data.</text>
</comment>
<dbReference type="Proteomes" id="UP000299102">
    <property type="component" value="Unassembled WGS sequence"/>
</dbReference>
<feature type="compositionally biased region" description="Basic and acidic residues" evidence="1">
    <location>
        <begin position="166"/>
        <end position="181"/>
    </location>
</feature>